<dbReference type="RefSeq" id="XP_005768144.1">
    <property type="nucleotide sequence ID" value="XM_005768087.1"/>
</dbReference>
<dbReference type="Proteomes" id="UP000013827">
    <property type="component" value="Unassembled WGS sequence"/>
</dbReference>
<evidence type="ECO:0000313" key="2">
    <source>
        <dbReference type="Proteomes" id="UP000013827"/>
    </source>
</evidence>
<organism evidence="1 2">
    <name type="scientific">Emiliania huxleyi (strain CCMP1516)</name>
    <dbReference type="NCBI Taxonomy" id="280463"/>
    <lineage>
        <taxon>Eukaryota</taxon>
        <taxon>Haptista</taxon>
        <taxon>Haptophyta</taxon>
        <taxon>Prymnesiophyceae</taxon>
        <taxon>Isochrysidales</taxon>
        <taxon>Noelaerhabdaceae</taxon>
        <taxon>Emiliania</taxon>
    </lineage>
</organism>
<dbReference type="PaxDb" id="2903-EOD15715"/>
<name>A0A0D3IWT0_EMIH1</name>
<dbReference type="HOGENOM" id="CLU_2431614_0_0_1"/>
<dbReference type="GeneID" id="17261755"/>
<dbReference type="EnsemblProtists" id="EOD15715">
    <property type="protein sequence ID" value="EOD15715"/>
    <property type="gene ID" value="EMIHUDRAFT_211323"/>
</dbReference>
<reference evidence="1" key="2">
    <citation type="submission" date="2024-10" db="UniProtKB">
        <authorList>
            <consortium name="EnsemblProtists"/>
        </authorList>
    </citation>
    <scope>IDENTIFICATION</scope>
</reference>
<evidence type="ECO:0000313" key="1">
    <source>
        <dbReference type="EnsemblProtists" id="EOD15715"/>
    </source>
</evidence>
<protein>
    <submittedName>
        <fullName evidence="1">Uncharacterized protein</fullName>
    </submittedName>
</protein>
<keyword evidence="2" id="KW-1185">Reference proteome</keyword>
<accession>A0A0D3IWT0</accession>
<dbReference type="KEGG" id="ehx:EMIHUDRAFT_211323"/>
<sequence>MVEAIYSDEPDTPEDDPWYAILAEWDEMEFDDDEEEEGGDGCARRAAAETAVGEAEVQVLVRRGGDESFSMVSWLMSQHDERWLIDSLNIV</sequence>
<dbReference type="AlphaFoldDB" id="A0A0D3IWT0"/>
<proteinExistence type="predicted"/>
<reference evidence="2" key="1">
    <citation type="journal article" date="2013" name="Nature">
        <title>Pan genome of the phytoplankton Emiliania underpins its global distribution.</title>
        <authorList>
            <person name="Read B.A."/>
            <person name="Kegel J."/>
            <person name="Klute M.J."/>
            <person name="Kuo A."/>
            <person name="Lefebvre S.C."/>
            <person name="Maumus F."/>
            <person name="Mayer C."/>
            <person name="Miller J."/>
            <person name="Monier A."/>
            <person name="Salamov A."/>
            <person name="Young J."/>
            <person name="Aguilar M."/>
            <person name="Claverie J.M."/>
            <person name="Frickenhaus S."/>
            <person name="Gonzalez K."/>
            <person name="Herman E.K."/>
            <person name="Lin Y.C."/>
            <person name="Napier J."/>
            <person name="Ogata H."/>
            <person name="Sarno A.F."/>
            <person name="Shmutz J."/>
            <person name="Schroeder D."/>
            <person name="de Vargas C."/>
            <person name="Verret F."/>
            <person name="von Dassow P."/>
            <person name="Valentin K."/>
            <person name="Van de Peer Y."/>
            <person name="Wheeler G."/>
            <person name="Dacks J.B."/>
            <person name="Delwiche C.F."/>
            <person name="Dyhrman S.T."/>
            <person name="Glockner G."/>
            <person name="John U."/>
            <person name="Richards T."/>
            <person name="Worden A.Z."/>
            <person name="Zhang X."/>
            <person name="Grigoriev I.V."/>
            <person name="Allen A.E."/>
            <person name="Bidle K."/>
            <person name="Borodovsky M."/>
            <person name="Bowler C."/>
            <person name="Brownlee C."/>
            <person name="Cock J.M."/>
            <person name="Elias M."/>
            <person name="Gladyshev V.N."/>
            <person name="Groth M."/>
            <person name="Guda C."/>
            <person name="Hadaegh A."/>
            <person name="Iglesias-Rodriguez M.D."/>
            <person name="Jenkins J."/>
            <person name="Jones B.M."/>
            <person name="Lawson T."/>
            <person name="Leese F."/>
            <person name="Lindquist E."/>
            <person name="Lobanov A."/>
            <person name="Lomsadze A."/>
            <person name="Malik S.B."/>
            <person name="Marsh M.E."/>
            <person name="Mackinder L."/>
            <person name="Mock T."/>
            <person name="Mueller-Roeber B."/>
            <person name="Pagarete A."/>
            <person name="Parker M."/>
            <person name="Probert I."/>
            <person name="Quesneville H."/>
            <person name="Raines C."/>
            <person name="Rensing S.A."/>
            <person name="Riano-Pachon D.M."/>
            <person name="Richier S."/>
            <person name="Rokitta S."/>
            <person name="Shiraiwa Y."/>
            <person name="Soanes D.M."/>
            <person name="van der Giezen M."/>
            <person name="Wahlund T.M."/>
            <person name="Williams B."/>
            <person name="Wilson W."/>
            <person name="Wolfe G."/>
            <person name="Wurch L.L."/>
        </authorList>
    </citation>
    <scope>NUCLEOTIDE SEQUENCE</scope>
</reference>